<organism evidence="1 2">
    <name type="scientific">Kitasatospora paranensis</name>
    <dbReference type="NCBI Taxonomy" id="258053"/>
    <lineage>
        <taxon>Bacteria</taxon>
        <taxon>Bacillati</taxon>
        <taxon>Actinomycetota</taxon>
        <taxon>Actinomycetes</taxon>
        <taxon>Kitasatosporales</taxon>
        <taxon>Streptomycetaceae</taxon>
        <taxon>Kitasatospora</taxon>
    </lineage>
</organism>
<keyword evidence="2" id="KW-1185">Reference proteome</keyword>
<comment type="caution">
    <text evidence="1">The sequence shown here is derived from an EMBL/GenBank/DDBJ whole genome shotgun (WGS) entry which is preliminary data.</text>
</comment>
<sequence length="104" mass="11450">MTIESGILPDIPPGLPWASGMCCERLQVRDVTPHGTATLDGVSVALSICPFCLAHHRHSIRVVDRYQRMTTAAGLRSHRIEAGARARARLIQARRRRGLHPAAH</sequence>
<dbReference type="Proteomes" id="UP001596435">
    <property type="component" value="Unassembled WGS sequence"/>
</dbReference>
<proteinExistence type="predicted"/>
<protein>
    <submittedName>
        <fullName evidence="1">Uncharacterized protein</fullName>
    </submittedName>
</protein>
<dbReference type="RefSeq" id="WP_345703842.1">
    <property type="nucleotide sequence ID" value="NZ_BAABKV010000001.1"/>
</dbReference>
<evidence type="ECO:0000313" key="1">
    <source>
        <dbReference type="EMBL" id="MFC7181449.1"/>
    </source>
</evidence>
<evidence type="ECO:0000313" key="2">
    <source>
        <dbReference type="Proteomes" id="UP001596435"/>
    </source>
</evidence>
<accession>A0ABW2FW04</accession>
<reference evidence="2" key="1">
    <citation type="journal article" date="2019" name="Int. J. Syst. Evol. Microbiol.">
        <title>The Global Catalogue of Microorganisms (GCM) 10K type strain sequencing project: providing services to taxonomists for standard genome sequencing and annotation.</title>
        <authorList>
            <consortium name="The Broad Institute Genomics Platform"/>
            <consortium name="The Broad Institute Genome Sequencing Center for Infectious Disease"/>
            <person name="Wu L."/>
            <person name="Ma J."/>
        </authorList>
    </citation>
    <scope>NUCLEOTIDE SEQUENCE [LARGE SCALE GENOMIC DNA]</scope>
    <source>
        <strain evidence="2">CGMCC 1.12859</strain>
    </source>
</reference>
<name>A0ABW2FW04_9ACTN</name>
<gene>
    <name evidence="1" type="ORF">ACFQMG_18015</name>
</gene>
<dbReference type="EMBL" id="JBHTAJ010000032">
    <property type="protein sequence ID" value="MFC7181449.1"/>
    <property type="molecule type" value="Genomic_DNA"/>
</dbReference>